<dbReference type="AlphaFoldDB" id="A0A382VP07"/>
<accession>A0A382VP07</accession>
<dbReference type="InterPro" id="IPR013517">
    <property type="entry name" value="FG-GAP"/>
</dbReference>
<dbReference type="InterPro" id="IPR027039">
    <property type="entry name" value="Crtac1"/>
</dbReference>
<dbReference type="InterPro" id="IPR028994">
    <property type="entry name" value="Integrin_alpha_N"/>
</dbReference>
<dbReference type="PANTHER" id="PTHR16026:SF0">
    <property type="entry name" value="CARTILAGE ACIDIC PROTEIN 1"/>
    <property type="match status" value="1"/>
</dbReference>
<reference evidence="2" key="1">
    <citation type="submission" date="2018-05" db="EMBL/GenBank/DDBJ databases">
        <authorList>
            <person name="Lanie J.A."/>
            <person name="Ng W.-L."/>
            <person name="Kazmierczak K.M."/>
            <person name="Andrzejewski T.M."/>
            <person name="Davidsen T.M."/>
            <person name="Wayne K.J."/>
            <person name="Tettelin H."/>
            <person name="Glass J.I."/>
            <person name="Rusch D."/>
            <person name="Podicherti R."/>
            <person name="Tsui H.-C.T."/>
            <person name="Winkler M.E."/>
        </authorList>
    </citation>
    <scope>NUCLEOTIDE SEQUENCE</scope>
</reference>
<dbReference type="EMBL" id="UINC01153484">
    <property type="protein sequence ID" value="SVD48232.1"/>
    <property type="molecule type" value="Genomic_DNA"/>
</dbReference>
<feature type="non-terminal residue" evidence="2">
    <location>
        <position position="240"/>
    </location>
</feature>
<evidence type="ECO:0008006" key="3">
    <source>
        <dbReference type="Google" id="ProtNLM"/>
    </source>
</evidence>
<dbReference type="SUPFAM" id="SSF69318">
    <property type="entry name" value="Integrin alpha N-terminal domain"/>
    <property type="match status" value="1"/>
</dbReference>
<evidence type="ECO:0000256" key="1">
    <source>
        <dbReference type="ARBA" id="ARBA00022729"/>
    </source>
</evidence>
<keyword evidence="1" id="KW-0732">Signal</keyword>
<name>A0A382VP07_9ZZZZ</name>
<dbReference type="PANTHER" id="PTHR16026">
    <property type="entry name" value="CARTILAGE ACIDIC PROTEIN 1"/>
    <property type="match status" value="1"/>
</dbReference>
<sequence>MKLHQLNYLFLILLSNLLQAEPQVQFVDITASTGINFRHLNGAKNNYQLPETLGAGGAFFDYDNDGYLDLYLINSGDLDNPEISANSDQSPNTSVLYRNNGDGTFKDVTVSAGISNSNNYGQGAAAADYDNDGDTDLYVTNFGHNKLYQNNGDGTFLEVSKDAGVADPSWSTSATFFDYDRDGYLDLYVVNYVVYSLTASYRKCYDNDIRNYCHPKYFEGSPDQLYKNNGDGTFTNTTKA</sequence>
<dbReference type="Pfam" id="PF13517">
    <property type="entry name" value="FG-GAP_3"/>
    <property type="match status" value="1"/>
</dbReference>
<proteinExistence type="predicted"/>
<dbReference type="Gene3D" id="2.130.10.130">
    <property type="entry name" value="Integrin alpha, N-terminal"/>
    <property type="match status" value="1"/>
</dbReference>
<gene>
    <name evidence="2" type="ORF">METZ01_LOCUS401086</name>
</gene>
<evidence type="ECO:0000313" key="2">
    <source>
        <dbReference type="EMBL" id="SVD48232.1"/>
    </source>
</evidence>
<organism evidence="2">
    <name type="scientific">marine metagenome</name>
    <dbReference type="NCBI Taxonomy" id="408172"/>
    <lineage>
        <taxon>unclassified sequences</taxon>
        <taxon>metagenomes</taxon>
        <taxon>ecological metagenomes</taxon>
    </lineage>
</organism>
<protein>
    <recommendedName>
        <fullName evidence="3">ASPIC/UnbV domain-containing protein</fullName>
    </recommendedName>
</protein>